<dbReference type="Proteomes" id="UP000627292">
    <property type="component" value="Unassembled WGS sequence"/>
</dbReference>
<reference evidence="1" key="2">
    <citation type="submission" date="2020-09" db="EMBL/GenBank/DDBJ databases">
        <authorList>
            <person name="Sun Q."/>
            <person name="Zhou Y."/>
        </authorList>
    </citation>
    <scope>NUCLEOTIDE SEQUENCE</scope>
    <source>
        <strain evidence="1">CGMCC 1.15290</strain>
    </source>
</reference>
<name>A0A917IQ09_9BACT</name>
<evidence type="ECO:0000313" key="2">
    <source>
        <dbReference type="Proteomes" id="UP000627292"/>
    </source>
</evidence>
<sequence>MFGSTVKRVRKALPAIYAGASVHLDGLNIVFTLEAKNPMGYDSAMFRHVWVDPIVRRTKWLGFTNLRTGKLYQDWFLVNLVYKVETPTVSGLTNQVFHYRFIDPNIKEPGDWWW</sequence>
<evidence type="ECO:0000313" key="1">
    <source>
        <dbReference type="EMBL" id="GGH59837.1"/>
    </source>
</evidence>
<keyword evidence="2" id="KW-1185">Reference proteome</keyword>
<protein>
    <submittedName>
        <fullName evidence="1">Uncharacterized protein</fullName>
    </submittedName>
</protein>
<organism evidence="1 2">
    <name type="scientific">Filimonas zeae</name>
    <dbReference type="NCBI Taxonomy" id="1737353"/>
    <lineage>
        <taxon>Bacteria</taxon>
        <taxon>Pseudomonadati</taxon>
        <taxon>Bacteroidota</taxon>
        <taxon>Chitinophagia</taxon>
        <taxon>Chitinophagales</taxon>
        <taxon>Chitinophagaceae</taxon>
        <taxon>Filimonas</taxon>
    </lineage>
</organism>
<reference evidence="1" key="1">
    <citation type="journal article" date="2014" name="Int. J. Syst. Evol. Microbiol.">
        <title>Complete genome sequence of Corynebacterium casei LMG S-19264T (=DSM 44701T), isolated from a smear-ripened cheese.</title>
        <authorList>
            <consortium name="US DOE Joint Genome Institute (JGI-PGF)"/>
            <person name="Walter F."/>
            <person name="Albersmeier A."/>
            <person name="Kalinowski J."/>
            <person name="Ruckert C."/>
        </authorList>
    </citation>
    <scope>NUCLEOTIDE SEQUENCE</scope>
    <source>
        <strain evidence="1">CGMCC 1.15290</strain>
    </source>
</reference>
<dbReference type="AlphaFoldDB" id="A0A917IQ09"/>
<dbReference type="EMBL" id="BMIB01000001">
    <property type="protein sequence ID" value="GGH59837.1"/>
    <property type="molecule type" value="Genomic_DNA"/>
</dbReference>
<gene>
    <name evidence="1" type="ORF">GCM10011379_07060</name>
</gene>
<comment type="caution">
    <text evidence="1">The sequence shown here is derived from an EMBL/GenBank/DDBJ whole genome shotgun (WGS) entry which is preliminary data.</text>
</comment>
<proteinExistence type="predicted"/>
<accession>A0A917IQ09</accession>